<dbReference type="PROSITE" id="PS50885">
    <property type="entry name" value="HAMP"/>
    <property type="match status" value="1"/>
</dbReference>
<dbReference type="InterPro" id="IPR005467">
    <property type="entry name" value="His_kinase_dom"/>
</dbReference>
<dbReference type="AlphaFoldDB" id="A0A2T0SJV0"/>
<evidence type="ECO:0000256" key="2">
    <source>
        <dbReference type="ARBA" id="ARBA00001968"/>
    </source>
</evidence>
<dbReference type="InterPro" id="IPR003660">
    <property type="entry name" value="HAMP_dom"/>
</dbReference>
<dbReference type="InterPro" id="IPR004358">
    <property type="entry name" value="Sig_transdc_His_kin-like_C"/>
</dbReference>
<dbReference type="PANTHER" id="PTHR45436">
    <property type="entry name" value="SENSOR HISTIDINE KINASE YKOH"/>
    <property type="match status" value="1"/>
</dbReference>
<dbReference type="GO" id="GO:0000155">
    <property type="term" value="F:phosphorelay sensor kinase activity"/>
    <property type="evidence" value="ECO:0007669"/>
    <property type="project" value="InterPro"/>
</dbReference>
<dbReference type="InterPro" id="IPR003661">
    <property type="entry name" value="HisK_dim/P_dom"/>
</dbReference>
<reference evidence="16 17" key="1">
    <citation type="submission" date="2018-03" db="EMBL/GenBank/DDBJ databases">
        <title>Genomic Encyclopedia of Archaeal and Bacterial Type Strains, Phase II (KMG-II): from individual species to whole genera.</title>
        <authorList>
            <person name="Goeker M."/>
        </authorList>
    </citation>
    <scope>NUCLEOTIDE SEQUENCE [LARGE SCALE GENOMIC DNA]</scope>
    <source>
        <strain evidence="16 17">DSM 44720</strain>
    </source>
</reference>
<dbReference type="CDD" id="cd00082">
    <property type="entry name" value="HisKA"/>
    <property type="match status" value="1"/>
</dbReference>
<proteinExistence type="predicted"/>
<dbReference type="CDD" id="cd06225">
    <property type="entry name" value="HAMP"/>
    <property type="match status" value="1"/>
</dbReference>
<comment type="cofactor">
    <cofactor evidence="2">
        <name>a divalent metal cation</name>
        <dbReference type="ChEBI" id="CHEBI:60240"/>
    </cofactor>
</comment>
<dbReference type="PROSITE" id="PS50109">
    <property type="entry name" value="HIS_KIN"/>
    <property type="match status" value="1"/>
</dbReference>
<dbReference type="SUPFAM" id="SSF55874">
    <property type="entry name" value="ATPase domain of HSP90 chaperone/DNA topoisomerase II/histidine kinase"/>
    <property type="match status" value="1"/>
</dbReference>
<evidence type="ECO:0000256" key="3">
    <source>
        <dbReference type="ARBA" id="ARBA00004236"/>
    </source>
</evidence>
<keyword evidence="11 13" id="KW-0472">Membrane</keyword>
<keyword evidence="8 16" id="KW-0418">Kinase</keyword>
<dbReference type="InterPro" id="IPR036097">
    <property type="entry name" value="HisK_dim/P_sf"/>
</dbReference>
<evidence type="ECO:0000256" key="5">
    <source>
        <dbReference type="ARBA" id="ARBA00022553"/>
    </source>
</evidence>
<dbReference type="GO" id="GO:0005886">
    <property type="term" value="C:plasma membrane"/>
    <property type="evidence" value="ECO:0007669"/>
    <property type="project" value="UniProtKB-SubCell"/>
</dbReference>
<evidence type="ECO:0000256" key="6">
    <source>
        <dbReference type="ARBA" id="ARBA00022679"/>
    </source>
</evidence>
<accession>A0A2T0SJV0</accession>
<evidence type="ECO:0000256" key="9">
    <source>
        <dbReference type="ARBA" id="ARBA00022989"/>
    </source>
</evidence>
<dbReference type="EC" id="2.7.13.3" evidence="4"/>
<name>A0A2T0SJV0_9PSEU</name>
<keyword evidence="17" id="KW-1185">Reference proteome</keyword>
<dbReference type="Gene3D" id="3.30.565.10">
    <property type="entry name" value="Histidine kinase-like ATPase, C-terminal domain"/>
    <property type="match status" value="1"/>
</dbReference>
<evidence type="ECO:0000313" key="17">
    <source>
        <dbReference type="Proteomes" id="UP000239494"/>
    </source>
</evidence>
<dbReference type="SMART" id="SM00387">
    <property type="entry name" value="HATPase_c"/>
    <property type="match status" value="1"/>
</dbReference>
<dbReference type="Gene3D" id="1.10.287.130">
    <property type="match status" value="1"/>
</dbReference>
<dbReference type="Pfam" id="PF00512">
    <property type="entry name" value="HisKA"/>
    <property type="match status" value="1"/>
</dbReference>
<dbReference type="PANTHER" id="PTHR45436:SF5">
    <property type="entry name" value="SENSOR HISTIDINE KINASE TRCS"/>
    <property type="match status" value="1"/>
</dbReference>
<evidence type="ECO:0000256" key="8">
    <source>
        <dbReference type="ARBA" id="ARBA00022777"/>
    </source>
</evidence>
<keyword evidence="7 13" id="KW-0812">Transmembrane</keyword>
<dbReference type="CDD" id="cd00075">
    <property type="entry name" value="HATPase"/>
    <property type="match status" value="1"/>
</dbReference>
<keyword evidence="10" id="KW-0902">Two-component regulatory system</keyword>
<dbReference type="Gene3D" id="6.10.340.10">
    <property type="match status" value="1"/>
</dbReference>
<dbReference type="SUPFAM" id="SSF47384">
    <property type="entry name" value="Homodimeric domain of signal transducing histidine kinase"/>
    <property type="match status" value="1"/>
</dbReference>
<comment type="subcellular location">
    <subcellularLocation>
        <location evidence="3">Cell membrane</location>
    </subcellularLocation>
</comment>
<evidence type="ECO:0000256" key="12">
    <source>
        <dbReference type="SAM" id="Coils"/>
    </source>
</evidence>
<feature type="domain" description="Histidine kinase" evidence="14">
    <location>
        <begin position="269"/>
        <end position="491"/>
    </location>
</feature>
<dbReference type="SMART" id="SM00388">
    <property type="entry name" value="HisKA"/>
    <property type="match status" value="1"/>
</dbReference>
<evidence type="ECO:0000259" key="14">
    <source>
        <dbReference type="PROSITE" id="PS50109"/>
    </source>
</evidence>
<feature type="domain" description="HAMP" evidence="15">
    <location>
        <begin position="200"/>
        <end position="254"/>
    </location>
</feature>
<evidence type="ECO:0000256" key="11">
    <source>
        <dbReference type="ARBA" id="ARBA00023136"/>
    </source>
</evidence>
<comment type="caution">
    <text evidence="16">The sequence shown here is derived from an EMBL/GenBank/DDBJ whole genome shotgun (WGS) entry which is preliminary data.</text>
</comment>
<keyword evidence="9 13" id="KW-1133">Transmembrane helix</keyword>
<dbReference type="EMBL" id="PVTF01000019">
    <property type="protein sequence ID" value="PRY33699.1"/>
    <property type="molecule type" value="Genomic_DNA"/>
</dbReference>
<dbReference type="Pfam" id="PF00672">
    <property type="entry name" value="HAMP"/>
    <property type="match status" value="1"/>
</dbReference>
<dbReference type="InterPro" id="IPR050428">
    <property type="entry name" value="TCS_sensor_his_kinase"/>
</dbReference>
<dbReference type="FunFam" id="1.10.287.130:FF:000001">
    <property type="entry name" value="Two-component sensor histidine kinase"/>
    <property type="match status" value="1"/>
</dbReference>
<dbReference type="PRINTS" id="PR00344">
    <property type="entry name" value="BCTRLSENSOR"/>
</dbReference>
<evidence type="ECO:0000256" key="13">
    <source>
        <dbReference type="SAM" id="Phobius"/>
    </source>
</evidence>
<keyword evidence="6" id="KW-0808">Transferase</keyword>
<dbReference type="InterPro" id="IPR003594">
    <property type="entry name" value="HATPase_dom"/>
</dbReference>
<keyword evidence="12" id="KW-0175">Coiled coil</keyword>
<dbReference type="InterPro" id="IPR036890">
    <property type="entry name" value="HATPase_C_sf"/>
</dbReference>
<dbReference type="GO" id="GO:0005509">
    <property type="term" value="F:calcium ion binding"/>
    <property type="evidence" value="ECO:0007669"/>
    <property type="project" value="UniProtKB-ARBA"/>
</dbReference>
<organism evidence="16 17">
    <name type="scientific">Umezawaea tangerina</name>
    <dbReference type="NCBI Taxonomy" id="84725"/>
    <lineage>
        <taxon>Bacteria</taxon>
        <taxon>Bacillati</taxon>
        <taxon>Actinomycetota</taxon>
        <taxon>Actinomycetes</taxon>
        <taxon>Pseudonocardiales</taxon>
        <taxon>Pseudonocardiaceae</taxon>
        <taxon>Umezawaea</taxon>
    </lineage>
</organism>
<evidence type="ECO:0000256" key="10">
    <source>
        <dbReference type="ARBA" id="ARBA00023012"/>
    </source>
</evidence>
<dbReference type="Pfam" id="PF02518">
    <property type="entry name" value="HATPase_c"/>
    <property type="match status" value="1"/>
</dbReference>
<gene>
    <name evidence="16" type="ORF">CLV43_1196</name>
</gene>
<feature type="coiled-coil region" evidence="12">
    <location>
        <begin position="296"/>
        <end position="323"/>
    </location>
</feature>
<evidence type="ECO:0000313" key="16">
    <source>
        <dbReference type="EMBL" id="PRY33699.1"/>
    </source>
</evidence>
<sequence>MTVLRRVPLSARLLVITLVLLAVGLVATTAVVVASLRGPLVNRVDGRLRAGGELLSRFPPQALDAVGRAAVGQGAPANSSGLLDLVTDTHITYVSPDGGQERMFRLGTAGTAPDPGLPDLGASTAARSGQGPFDIESDTGTTWRVLVLPARYSGADGVVVVFAASLADVDAVVGRVRTNCYLIGSALLVLLSLLGFFALRAGLRPLRQVEATSAAIAAGEPGRRVPDIAAPSTEVGSLAATMNGMLDRLDEAAAARAESEARTRRFVADASHELRTPLAGISGSTELYRMGALPERADVDRTMDRIERESRRLERLVDDLLLLARFDDADPTALRMEPMDLRAVAVDALHDLRALDPTRPVELTGPGGGPVGPAPVLGDEARLRQVVTNLVGNAVRHTPAATAVRVGVGTVDGRAVVEVADEGPGLTPEQAERVFERFYRADASRTRADGGGAGLGLAIARSLVVAQGGDLLVTATPGAGAVFTMALPARPV</sequence>
<evidence type="ECO:0000256" key="7">
    <source>
        <dbReference type="ARBA" id="ARBA00022692"/>
    </source>
</evidence>
<protein>
    <recommendedName>
        <fullName evidence="4">histidine kinase</fullName>
        <ecNumber evidence="4">2.7.13.3</ecNumber>
    </recommendedName>
</protein>
<comment type="catalytic activity">
    <reaction evidence="1">
        <text>ATP + protein L-histidine = ADP + protein N-phospho-L-histidine.</text>
        <dbReference type="EC" id="2.7.13.3"/>
    </reaction>
</comment>
<dbReference type="Proteomes" id="UP000239494">
    <property type="component" value="Unassembled WGS sequence"/>
</dbReference>
<evidence type="ECO:0000256" key="1">
    <source>
        <dbReference type="ARBA" id="ARBA00000085"/>
    </source>
</evidence>
<dbReference type="SMART" id="SM00304">
    <property type="entry name" value="HAMP"/>
    <property type="match status" value="1"/>
</dbReference>
<evidence type="ECO:0000256" key="4">
    <source>
        <dbReference type="ARBA" id="ARBA00012438"/>
    </source>
</evidence>
<keyword evidence="5" id="KW-0597">Phosphoprotein</keyword>
<dbReference type="RefSeq" id="WP_245887431.1">
    <property type="nucleotide sequence ID" value="NZ_PVTF01000019.1"/>
</dbReference>
<evidence type="ECO:0000259" key="15">
    <source>
        <dbReference type="PROSITE" id="PS50885"/>
    </source>
</evidence>
<feature type="transmembrane region" description="Helical" evidence="13">
    <location>
        <begin position="181"/>
        <end position="199"/>
    </location>
</feature>
<dbReference type="FunFam" id="3.30.565.10:FF:000006">
    <property type="entry name" value="Sensor histidine kinase WalK"/>
    <property type="match status" value="1"/>
</dbReference>